<dbReference type="PANTHER" id="PTHR18934">
    <property type="entry name" value="ATP-DEPENDENT RNA HELICASE"/>
    <property type="match status" value="1"/>
</dbReference>
<evidence type="ECO:0000256" key="7">
    <source>
        <dbReference type="SAM" id="MobiDB-lite"/>
    </source>
</evidence>
<evidence type="ECO:0000259" key="9">
    <source>
        <dbReference type="PROSITE" id="PS51194"/>
    </source>
</evidence>
<feature type="region of interest" description="Disordered" evidence="7">
    <location>
        <begin position="1"/>
        <end position="78"/>
    </location>
</feature>
<evidence type="ECO:0000259" key="8">
    <source>
        <dbReference type="PROSITE" id="PS51192"/>
    </source>
</evidence>
<dbReference type="GO" id="GO:0003724">
    <property type="term" value="F:RNA helicase activity"/>
    <property type="evidence" value="ECO:0007669"/>
    <property type="project" value="UniProtKB-EC"/>
</dbReference>
<dbReference type="GO" id="GO:0016787">
    <property type="term" value="F:hydrolase activity"/>
    <property type="evidence" value="ECO:0007669"/>
    <property type="project" value="UniProtKB-KW"/>
</dbReference>
<dbReference type="SMART" id="SM00847">
    <property type="entry name" value="HA2"/>
    <property type="match status" value="1"/>
</dbReference>
<dbReference type="InterPro" id="IPR011545">
    <property type="entry name" value="DEAD/DEAH_box_helicase_dom"/>
</dbReference>
<gene>
    <name evidence="10" type="ORF">BOKJ2_LOCUS11982</name>
</gene>
<dbReference type="OrthoDB" id="10253254at2759"/>
<dbReference type="Pfam" id="PF00270">
    <property type="entry name" value="DEAD"/>
    <property type="match status" value="1"/>
</dbReference>
<keyword evidence="2" id="KW-0547">Nucleotide-binding</keyword>
<dbReference type="AlphaFoldDB" id="A0A811LA86"/>
<dbReference type="SMART" id="SM00487">
    <property type="entry name" value="DEXDc"/>
    <property type="match status" value="1"/>
</dbReference>
<evidence type="ECO:0000256" key="4">
    <source>
        <dbReference type="ARBA" id="ARBA00022806"/>
    </source>
</evidence>
<evidence type="ECO:0000256" key="6">
    <source>
        <dbReference type="ARBA" id="ARBA00047984"/>
    </source>
</evidence>
<evidence type="ECO:0000256" key="3">
    <source>
        <dbReference type="ARBA" id="ARBA00022801"/>
    </source>
</evidence>
<dbReference type="InterPro" id="IPR007502">
    <property type="entry name" value="Helicase-assoc_dom"/>
</dbReference>
<dbReference type="GO" id="GO:0005524">
    <property type="term" value="F:ATP binding"/>
    <property type="evidence" value="ECO:0007669"/>
    <property type="project" value="UniProtKB-KW"/>
</dbReference>
<feature type="domain" description="Helicase C-terminal" evidence="9">
    <location>
        <begin position="286"/>
        <end position="450"/>
    </location>
</feature>
<proteinExistence type="predicted"/>
<dbReference type="Proteomes" id="UP000614601">
    <property type="component" value="Unassembled WGS sequence"/>
</dbReference>
<keyword evidence="5" id="KW-0067">ATP-binding</keyword>
<dbReference type="PANTHER" id="PTHR18934:SF118">
    <property type="entry name" value="ATP-DEPENDENT RNA HELICASE DHX33"/>
    <property type="match status" value="1"/>
</dbReference>
<dbReference type="SUPFAM" id="SSF52540">
    <property type="entry name" value="P-loop containing nucleoside triphosphate hydrolases"/>
    <property type="match status" value="1"/>
</dbReference>
<organism evidence="10 11">
    <name type="scientific">Bursaphelenchus okinawaensis</name>
    <dbReference type="NCBI Taxonomy" id="465554"/>
    <lineage>
        <taxon>Eukaryota</taxon>
        <taxon>Metazoa</taxon>
        <taxon>Ecdysozoa</taxon>
        <taxon>Nematoda</taxon>
        <taxon>Chromadorea</taxon>
        <taxon>Rhabditida</taxon>
        <taxon>Tylenchina</taxon>
        <taxon>Tylenchomorpha</taxon>
        <taxon>Aphelenchoidea</taxon>
        <taxon>Aphelenchoididae</taxon>
        <taxon>Bursaphelenchus</taxon>
    </lineage>
</organism>
<evidence type="ECO:0000256" key="1">
    <source>
        <dbReference type="ARBA" id="ARBA00012552"/>
    </source>
</evidence>
<dbReference type="InterPro" id="IPR014001">
    <property type="entry name" value="Helicase_ATP-bd"/>
</dbReference>
<feature type="domain" description="Helicase ATP-binding" evidence="8">
    <location>
        <begin position="97"/>
        <end position="261"/>
    </location>
</feature>
<dbReference type="EMBL" id="CAJFCW020000005">
    <property type="protein sequence ID" value="CAG9121947.1"/>
    <property type="molecule type" value="Genomic_DNA"/>
</dbReference>
<sequence length="746" mass="86198">MPRPIDAPGRDRRSFNERDFERHRDHSRHSTPGGYQKVNYREVYGKSNGDYRKHNGKHHDEHRRSFNEKDKERKHKDKEIRKNVEPLIVDEMADIIEKKIKKEDFIIFVSETGSGKSTKIPQIVIDRVFKGDDRASVVVTQPRRVAALNLARRVAYERRCKVGEEVGYKFRFEDETSKETKIKYVTDGILLKELVYDRQLKDYKCIIIDEVHERSVDTDILLLQLKKLAAEKRHKIILMSAYTDVEALKAYFDGVEAYYIPGRSFDIETFFIPDPVDDYLDLSLRTVHQLHQTEPTSSAFLVFLTGQEEIQTVVKTLRNALQDADVFAFYAALGHDRPKLFEISKDRRKIVVATNIAETSITIPDVKVVVDSGKVKQKWTTNSLRMDQLIINNISKAQAIQRAGRAGRTGPGKCYRLYTQDQYDKFTDQTVPEIERCNLSEVALMLLDMRHPKLSKVDLLNNPPTKAWEDALFELYALGLIQIFEGVNKIDKGAFYSMDMNEKLEQKYTLTAQGNSVRPIPVTPQLAHFILQCSHFDMAQSGISIAAVCSTGEEMFFMIRDDMEEAKRSAIQSEREKLLKGSTSDFIALLKLARQHRKEVESVWRKVEKENMLNPRFFKEITKIRRQIAVQCEKKSICNTKKDKELGSDFDRCFDKAIVDSFFFNTCIQSRDKDNTYYLLLDPSVKVKIHPSSVLARKFPKMFVFHELVKTNENYAKMIHPINAELLVDKLKTAEIPGLLERIKGG</sequence>
<reference evidence="10" key="1">
    <citation type="submission" date="2020-09" db="EMBL/GenBank/DDBJ databases">
        <authorList>
            <person name="Kikuchi T."/>
        </authorList>
    </citation>
    <scope>NUCLEOTIDE SEQUENCE</scope>
    <source>
        <strain evidence="10">SH1</strain>
    </source>
</reference>
<protein>
    <recommendedName>
        <fullName evidence="1">RNA helicase</fullName>
        <ecNumber evidence="1">3.6.4.13</ecNumber>
    </recommendedName>
</protein>
<dbReference type="InterPro" id="IPR027417">
    <property type="entry name" value="P-loop_NTPase"/>
</dbReference>
<dbReference type="PROSITE" id="PS51192">
    <property type="entry name" value="HELICASE_ATP_BIND_1"/>
    <property type="match status" value="1"/>
</dbReference>
<dbReference type="Gene3D" id="3.40.50.300">
    <property type="entry name" value="P-loop containing nucleotide triphosphate hydrolases"/>
    <property type="match status" value="2"/>
</dbReference>
<keyword evidence="3" id="KW-0378">Hydrolase</keyword>
<dbReference type="Proteomes" id="UP000783686">
    <property type="component" value="Unassembled WGS sequence"/>
</dbReference>
<keyword evidence="4" id="KW-0347">Helicase</keyword>
<dbReference type="InterPro" id="IPR001650">
    <property type="entry name" value="Helicase_C-like"/>
</dbReference>
<comment type="caution">
    <text evidence="10">The sequence shown here is derived from an EMBL/GenBank/DDBJ whole genome shotgun (WGS) entry which is preliminary data.</text>
</comment>
<dbReference type="GO" id="GO:0005730">
    <property type="term" value="C:nucleolus"/>
    <property type="evidence" value="ECO:0007669"/>
    <property type="project" value="TreeGrafter"/>
</dbReference>
<dbReference type="GO" id="GO:0045943">
    <property type="term" value="P:positive regulation of transcription by RNA polymerase I"/>
    <property type="evidence" value="ECO:0007669"/>
    <property type="project" value="TreeGrafter"/>
</dbReference>
<dbReference type="CDD" id="cd17917">
    <property type="entry name" value="DEXHc_RHA-like"/>
    <property type="match status" value="1"/>
</dbReference>
<dbReference type="Pfam" id="PF07717">
    <property type="entry name" value="OB_NTP_bind"/>
    <property type="match status" value="1"/>
</dbReference>
<dbReference type="CDD" id="cd18791">
    <property type="entry name" value="SF2_C_RHA"/>
    <property type="match status" value="1"/>
</dbReference>
<dbReference type="InterPro" id="IPR011709">
    <property type="entry name" value="DEAD-box_helicase_OB_fold"/>
</dbReference>
<feature type="compositionally biased region" description="Basic and acidic residues" evidence="7">
    <location>
        <begin position="8"/>
        <end position="24"/>
    </location>
</feature>
<evidence type="ECO:0000313" key="10">
    <source>
        <dbReference type="EMBL" id="CAD5226247.1"/>
    </source>
</evidence>
<dbReference type="PROSITE" id="PS51194">
    <property type="entry name" value="HELICASE_CTER"/>
    <property type="match status" value="1"/>
</dbReference>
<name>A0A811LA86_9BILA</name>
<accession>A0A811LA86</accession>
<feature type="compositionally biased region" description="Basic and acidic residues" evidence="7">
    <location>
        <begin position="39"/>
        <end position="78"/>
    </location>
</feature>
<comment type="catalytic activity">
    <reaction evidence="6">
        <text>ATP + H2O = ADP + phosphate + H(+)</text>
        <dbReference type="Rhea" id="RHEA:13065"/>
        <dbReference type="ChEBI" id="CHEBI:15377"/>
        <dbReference type="ChEBI" id="CHEBI:15378"/>
        <dbReference type="ChEBI" id="CHEBI:30616"/>
        <dbReference type="ChEBI" id="CHEBI:43474"/>
        <dbReference type="ChEBI" id="CHEBI:456216"/>
        <dbReference type="EC" id="3.6.4.13"/>
    </reaction>
</comment>
<evidence type="ECO:0000313" key="11">
    <source>
        <dbReference type="Proteomes" id="UP000614601"/>
    </source>
</evidence>
<evidence type="ECO:0000256" key="5">
    <source>
        <dbReference type="ARBA" id="ARBA00022840"/>
    </source>
</evidence>
<dbReference type="Gene3D" id="1.20.120.1080">
    <property type="match status" value="1"/>
</dbReference>
<dbReference type="GO" id="GO:0003725">
    <property type="term" value="F:double-stranded RNA binding"/>
    <property type="evidence" value="ECO:0007669"/>
    <property type="project" value="TreeGrafter"/>
</dbReference>
<dbReference type="EMBL" id="CAJFDH010000005">
    <property type="protein sequence ID" value="CAD5226247.1"/>
    <property type="molecule type" value="Genomic_DNA"/>
</dbReference>
<keyword evidence="11" id="KW-1185">Reference proteome</keyword>
<dbReference type="EC" id="3.6.4.13" evidence="1"/>
<dbReference type="Pfam" id="PF00271">
    <property type="entry name" value="Helicase_C"/>
    <property type="match status" value="1"/>
</dbReference>
<dbReference type="SMART" id="SM00490">
    <property type="entry name" value="HELICc"/>
    <property type="match status" value="1"/>
</dbReference>
<evidence type="ECO:0000256" key="2">
    <source>
        <dbReference type="ARBA" id="ARBA00022741"/>
    </source>
</evidence>